<evidence type="ECO:0000313" key="1">
    <source>
        <dbReference type="EMBL" id="KAI9906863.1"/>
    </source>
</evidence>
<organism evidence="1 2">
    <name type="scientific">Peronosclerospora sorghi</name>
    <dbReference type="NCBI Taxonomy" id="230839"/>
    <lineage>
        <taxon>Eukaryota</taxon>
        <taxon>Sar</taxon>
        <taxon>Stramenopiles</taxon>
        <taxon>Oomycota</taxon>
        <taxon>Peronosporomycetes</taxon>
        <taxon>Peronosporales</taxon>
        <taxon>Peronosporaceae</taxon>
        <taxon>Peronosclerospora</taxon>
    </lineage>
</organism>
<sequence>MALSRPLHLLRRKLEIDVIDSGNMSGSRWQFPTMGTSEELHVPLDQLAAIQREIDTPRAYMRELPATAISGNDILASVLYSASSVAAKSGKRMPVHVLFVSIMLFAFRFIYVEVVTAIALNGGTYNALLNTTSRRTAAVAACLSILSYVATAVASTTTGVRYLNNQVTVPIVGCTILLLGAFDLLTATGMSDSSRVAAVRLACEGQFPVITQQNPKQRAIVSMKLGLMFSEVMEKISVEGLCDAHRQYLQRFDDNRDCQG</sequence>
<evidence type="ECO:0000313" key="2">
    <source>
        <dbReference type="Proteomes" id="UP001163321"/>
    </source>
</evidence>
<keyword evidence="2" id="KW-1185">Reference proteome</keyword>
<protein>
    <submittedName>
        <fullName evidence="1">Uncharacterized protein</fullName>
    </submittedName>
</protein>
<reference evidence="1 2" key="1">
    <citation type="journal article" date="2022" name="bioRxiv">
        <title>The genome of the oomycete Peronosclerospora sorghi, a cosmopolitan pathogen of maize and sorghum, is inflated with dispersed pseudogenes.</title>
        <authorList>
            <person name="Fletcher K."/>
            <person name="Martin F."/>
            <person name="Isakeit T."/>
            <person name="Cavanaugh K."/>
            <person name="Magill C."/>
            <person name="Michelmore R."/>
        </authorList>
    </citation>
    <scope>NUCLEOTIDE SEQUENCE [LARGE SCALE GENOMIC DNA]</scope>
    <source>
        <strain evidence="1">P6</strain>
    </source>
</reference>
<name>A0ACC0VK44_9STRA</name>
<gene>
    <name evidence="1" type="ORF">PsorP6_004411</name>
</gene>
<dbReference type="Proteomes" id="UP001163321">
    <property type="component" value="Chromosome 8"/>
</dbReference>
<dbReference type="EMBL" id="CM047587">
    <property type="protein sequence ID" value="KAI9906863.1"/>
    <property type="molecule type" value="Genomic_DNA"/>
</dbReference>
<accession>A0ACC0VK44</accession>
<proteinExistence type="predicted"/>
<comment type="caution">
    <text evidence="1">The sequence shown here is derived from an EMBL/GenBank/DDBJ whole genome shotgun (WGS) entry which is preliminary data.</text>
</comment>